<evidence type="ECO:0000313" key="2">
    <source>
        <dbReference type="EMBL" id="GAI82969.1"/>
    </source>
</evidence>
<keyword evidence="1" id="KW-0175">Coiled coil</keyword>
<evidence type="ECO:0000256" key="1">
    <source>
        <dbReference type="SAM" id="Coils"/>
    </source>
</evidence>
<proteinExistence type="predicted"/>
<feature type="non-terminal residue" evidence="2">
    <location>
        <position position="1"/>
    </location>
</feature>
<sequence length="304" mass="34304">DKEGNWVKTETQGNLSTIELAIWEAYSQTYELKGVEIFGVGVWKGNKITGEDLDGIVNDTNEIIDKLKPKVKLGHDNKQGLLQRTGLPAGGWITRLKRAGDKILVDIKEVPKVLYQLIKNGAYKRISSEILAGYTEPSTKKKYNKVLSAIAFLGADLPAVTNLKDIAALYDSDDNANLIIYEKVENKQTDKINKIRKEVYVMPGKVTITEIENKKFVAVEDYEKLEKEKEAVGKEKEEAEGYKGKFEAEEKKSKEAEEKLNKISKETREAEIKTFIDDHCSEKDIRFLPKQKEVLMALGESTSD</sequence>
<dbReference type="AlphaFoldDB" id="X1TSJ0"/>
<protein>
    <submittedName>
        <fullName evidence="2">Uncharacterized protein</fullName>
    </submittedName>
</protein>
<dbReference type="EMBL" id="BARW01009643">
    <property type="protein sequence ID" value="GAI82969.1"/>
    <property type="molecule type" value="Genomic_DNA"/>
</dbReference>
<organism evidence="2">
    <name type="scientific">marine sediment metagenome</name>
    <dbReference type="NCBI Taxonomy" id="412755"/>
    <lineage>
        <taxon>unclassified sequences</taxon>
        <taxon>metagenomes</taxon>
        <taxon>ecological metagenomes</taxon>
    </lineage>
</organism>
<comment type="caution">
    <text evidence="2">The sequence shown here is derived from an EMBL/GenBank/DDBJ whole genome shotgun (WGS) entry which is preliminary data.</text>
</comment>
<feature type="non-terminal residue" evidence="2">
    <location>
        <position position="304"/>
    </location>
</feature>
<accession>X1TSJ0</accession>
<feature type="coiled-coil region" evidence="1">
    <location>
        <begin position="208"/>
        <end position="273"/>
    </location>
</feature>
<gene>
    <name evidence="2" type="ORF">S12H4_19310</name>
</gene>
<reference evidence="2" key="1">
    <citation type="journal article" date="2014" name="Front. Microbiol.">
        <title>High frequency of phylogenetically diverse reductive dehalogenase-homologous genes in deep subseafloor sedimentary metagenomes.</title>
        <authorList>
            <person name="Kawai M."/>
            <person name="Futagami T."/>
            <person name="Toyoda A."/>
            <person name="Takaki Y."/>
            <person name="Nishi S."/>
            <person name="Hori S."/>
            <person name="Arai W."/>
            <person name="Tsubouchi T."/>
            <person name="Morono Y."/>
            <person name="Uchiyama I."/>
            <person name="Ito T."/>
            <person name="Fujiyama A."/>
            <person name="Inagaki F."/>
            <person name="Takami H."/>
        </authorList>
    </citation>
    <scope>NUCLEOTIDE SEQUENCE</scope>
    <source>
        <strain evidence="2">Expedition CK06-06</strain>
    </source>
</reference>
<name>X1TSJ0_9ZZZZ</name>